<feature type="chain" id="PRO_5015496240" evidence="1">
    <location>
        <begin position="19"/>
        <end position="591"/>
    </location>
</feature>
<evidence type="ECO:0000313" key="3">
    <source>
        <dbReference type="EMBL" id="SPL71182.1"/>
    </source>
</evidence>
<dbReference type="GO" id="GO:0008889">
    <property type="term" value="F:glycerophosphodiester phosphodiesterase activity"/>
    <property type="evidence" value="ECO:0007669"/>
    <property type="project" value="UniProtKB-EC"/>
</dbReference>
<organism evidence="3 4">
    <name type="scientific">Acinetobacter stercoris</name>
    <dbReference type="NCBI Taxonomy" id="2126983"/>
    <lineage>
        <taxon>Bacteria</taxon>
        <taxon>Pseudomonadati</taxon>
        <taxon>Pseudomonadota</taxon>
        <taxon>Gammaproteobacteria</taxon>
        <taxon>Moraxellales</taxon>
        <taxon>Moraxellaceae</taxon>
        <taxon>Acinetobacter</taxon>
    </lineage>
</organism>
<keyword evidence="1" id="KW-0732">Signal</keyword>
<dbReference type="AlphaFoldDB" id="A0A2U3N0I9"/>
<sequence length="591" mass="66199">MKLSLISLLLFASFSVYAENVNIKSIQPEKTINDQKIFQQHTEQQKAAAIDVQEVSSHVALAPTLIQKISNIHDLSTQASQVFLRLDKNLDVIDAAGQTRFPLQSYLGNASRRTIPVLEIQDVATLKALKILSKTHDISDITLLSHHADLLRQAHDLIPMVRTALDLRSNTYLANNPKDLDIIVQKTNQAYARIAVIPNQYINKNNVSFLQKLLITVWADSAAATQKEAATVLISGVNGILATRSDLFHTVLKQFPQNTLLRKPFIIGHRGVPTLEDENTLESARHAVHLGADIIENDIYITQDKHLVVMHDETVDRTTDGKGKIENMTLAEVKQLTTKARKRKIPTLAEYFESIKPVNNVVLMVELKSANPQLVSALKAQVEQYSFQNHLVTTSFRREQTNQVKSHLSGVSTGMLVGNMPNTGNLFSNAYQIMQDTQKYSSTYHPAYRSDLVALMGMTKHRGITFWPWALDDQTFKKLYVAGTHGITTNSAQLYSKYIVDIKTAAAVTVKSGQKFYINAELKTQDGTQFKGKANQYIVLSDSPSHQFSPKKDAITFTSKGTAYVLAGYRYQIDQQYFYHIFTGPIKVIIQ</sequence>
<dbReference type="EC" id="3.1.4.46" evidence="3"/>
<proteinExistence type="predicted"/>
<dbReference type="Gene3D" id="3.20.20.190">
    <property type="entry name" value="Phosphatidylinositol (PI) phosphodiesterase"/>
    <property type="match status" value="1"/>
</dbReference>
<feature type="domain" description="GP-PDE" evidence="2">
    <location>
        <begin position="264"/>
        <end position="520"/>
    </location>
</feature>
<gene>
    <name evidence="3" type="primary">glpQ1</name>
    <name evidence="3" type="ORF">KPC_2360</name>
</gene>
<dbReference type="GO" id="GO:0006629">
    <property type="term" value="P:lipid metabolic process"/>
    <property type="evidence" value="ECO:0007669"/>
    <property type="project" value="InterPro"/>
</dbReference>
<dbReference type="EMBL" id="OOGT01000113">
    <property type="protein sequence ID" value="SPL71182.1"/>
    <property type="molecule type" value="Genomic_DNA"/>
</dbReference>
<dbReference type="InterPro" id="IPR017946">
    <property type="entry name" value="PLC-like_Pdiesterase_TIM-brl"/>
</dbReference>
<dbReference type="PANTHER" id="PTHR46211">
    <property type="entry name" value="GLYCEROPHOSPHORYL DIESTER PHOSPHODIESTERASE"/>
    <property type="match status" value="1"/>
</dbReference>
<name>A0A2U3N0I9_9GAMM</name>
<dbReference type="SUPFAM" id="SSF51695">
    <property type="entry name" value="PLC-like phosphodiesterases"/>
    <property type="match status" value="1"/>
</dbReference>
<dbReference type="Pfam" id="PF03009">
    <property type="entry name" value="GDPD"/>
    <property type="match status" value="1"/>
</dbReference>
<keyword evidence="3" id="KW-0378">Hydrolase</keyword>
<evidence type="ECO:0000313" key="4">
    <source>
        <dbReference type="Proteomes" id="UP000245974"/>
    </source>
</evidence>
<evidence type="ECO:0000256" key="1">
    <source>
        <dbReference type="SAM" id="SignalP"/>
    </source>
</evidence>
<evidence type="ECO:0000259" key="2">
    <source>
        <dbReference type="PROSITE" id="PS51704"/>
    </source>
</evidence>
<accession>A0A2U3N0I9</accession>
<dbReference type="RefSeq" id="WP_121974621.1">
    <property type="nucleotide sequence ID" value="NZ_OOGT01000113.1"/>
</dbReference>
<dbReference type="InterPro" id="IPR030395">
    <property type="entry name" value="GP_PDE_dom"/>
</dbReference>
<dbReference type="PROSITE" id="PS51704">
    <property type="entry name" value="GP_PDE"/>
    <property type="match status" value="1"/>
</dbReference>
<protein>
    <submittedName>
        <fullName evidence="3">Putative glycerophosphoryl diester phosphodiesterase 1</fullName>
        <ecNumber evidence="3">3.1.4.46</ecNumber>
    </submittedName>
</protein>
<dbReference type="Proteomes" id="UP000245974">
    <property type="component" value="Unassembled WGS sequence"/>
</dbReference>
<keyword evidence="4" id="KW-1185">Reference proteome</keyword>
<reference evidence="4" key="1">
    <citation type="submission" date="2018-03" db="EMBL/GenBank/DDBJ databases">
        <authorList>
            <person name="Blom J."/>
        </authorList>
    </citation>
    <scope>NUCLEOTIDE SEQUENCE [LARGE SCALE GENOMIC DNA]</scope>
    <source>
        <strain evidence="4">KPC-SM-21</strain>
    </source>
</reference>
<dbReference type="InParanoid" id="A0A2U3N0I9"/>
<dbReference type="OrthoDB" id="9795622at2"/>
<feature type="signal peptide" evidence="1">
    <location>
        <begin position="1"/>
        <end position="18"/>
    </location>
</feature>
<dbReference type="PANTHER" id="PTHR46211:SF14">
    <property type="entry name" value="GLYCEROPHOSPHODIESTER PHOSPHODIESTERASE"/>
    <property type="match status" value="1"/>
</dbReference>